<dbReference type="Proteomes" id="UP001642483">
    <property type="component" value="Unassembled WGS sequence"/>
</dbReference>
<evidence type="ECO:0000313" key="1">
    <source>
        <dbReference type="EMBL" id="CAK8672164.1"/>
    </source>
</evidence>
<dbReference type="EMBL" id="CAWYQH010000001">
    <property type="protein sequence ID" value="CAK8672164.1"/>
    <property type="molecule type" value="Genomic_DNA"/>
</dbReference>
<accession>A0ABP0EXG7</accession>
<name>A0ABP0EXG7_CLALP</name>
<keyword evidence="2" id="KW-1185">Reference proteome</keyword>
<comment type="caution">
    <text evidence="1">The sequence shown here is derived from an EMBL/GenBank/DDBJ whole genome shotgun (WGS) entry which is preliminary data.</text>
</comment>
<sequence length="114" mass="12849">MADFILEIVDNNWTADLDVFYKPLGGLQSFFHVHCLSEFEFIPGKTPSLDWMSLVDVKNEEVNRMCGIALKSSHVKEGNIILIFLNKSITISLTITKTAARSVFSSFQPILLIQ</sequence>
<reference evidence="1 2" key="1">
    <citation type="submission" date="2024-02" db="EMBL/GenBank/DDBJ databases">
        <authorList>
            <person name="Daric V."/>
            <person name="Darras S."/>
        </authorList>
    </citation>
    <scope>NUCLEOTIDE SEQUENCE [LARGE SCALE GENOMIC DNA]</scope>
</reference>
<protein>
    <submittedName>
        <fullName evidence="1">Uncharacterized protein</fullName>
    </submittedName>
</protein>
<evidence type="ECO:0000313" key="2">
    <source>
        <dbReference type="Proteomes" id="UP001642483"/>
    </source>
</evidence>
<gene>
    <name evidence="1" type="ORF">CVLEPA_LOCUS1154</name>
</gene>
<proteinExistence type="predicted"/>
<organism evidence="1 2">
    <name type="scientific">Clavelina lepadiformis</name>
    <name type="common">Light-bulb sea squirt</name>
    <name type="synonym">Ascidia lepadiformis</name>
    <dbReference type="NCBI Taxonomy" id="159417"/>
    <lineage>
        <taxon>Eukaryota</taxon>
        <taxon>Metazoa</taxon>
        <taxon>Chordata</taxon>
        <taxon>Tunicata</taxon>
        <taxon>Ascidiacea</taxon>
        <taxon>Aplousobranchia</taxon>
        <taxon>Clavelinidae</taxon>
        <taxon>Clavelina</taxon>
    </lineage>
</organism>